<protein>
    <submittedName>
        <fullName evidence="2">Uncharacterized protein</fullName>
    </submittedName>
</protein>
<dbReference type="EMBL" id="BTGU01000328">
    <property type="protein sequence ID" value="GMN66472.1"/>
    <property type="molecule type" value="Genomic_DNA"/>
</dbReference>
<accession>A0AA88J9S2</accession>
<dbReference type="Proteomes" id="UP001187192">
    <property type="component" value="Unassembled WGS sequence"/>
</dbReference>
<keyword evidence="5" id="KW-1185">Reference proteome</keyword>
<evidence type="ECO:0000313" key="1">
    <source>
        <dbReference type="EMBL" id="GMN66441.1"/>
    </source>
</evidence>
<comment type="caution">
    <text evidence="2">The sequence shown here is derived from an EMBL/GenBank/DDBJ whole genome shotgun (WGS) entry which is preliminary data.</text>
</comment>
<evidence type="ECO:0000313" key="2">
    <source>
        <dbReference type="EMBL" id="GMN66454.1"/>
    </source>
</evidence>
<reference evidence="2" key="1">
    <citation type="submission" date="2023-07" db="EMBL/GenBank/DDBJ databases">
        <title>draft genome sequence of fig (Ficus carica).</title>
        <authorList>
            <person name="Takahashi T."/>
            <person name="Nishimura K."/>
        </authorList>
    </citation>
    <scope>NUCLEOTIDE SEQUENCE</scope>
</reference>
<dbReference type="EMBL" id="BTGU01000325">
    <property type="protein sequence ID" value="GMN66441.1"/>
    <property type="molecule type" value="Genomic_DNA"/>
</dbReference>
<evidence type="ECO:0000313" key="3">
    <source>
        <dbReference type="EMBL" id="GMN66459.1"/>
    </source>
</evidence>
<evidence type="ECO:0000313" key="4">
    <source>
        <dbReference type="EMBL" id="GMN66472.1"/>
    </source>
</evidence>
<name>A0AA88J9S2_FICCA</name>
<gene>
    <name evidence="1" type="ORF">TIFTF001_035513</name>
    <name evidence="2" type="ORF">TIFTF001_035516</name>
    <name evidence="3" type="ORF">TIFTF001_035531</name>
    <name evidence="4" type="ORF">TIFTF001_035534</name>
</gene>
<organism evidence="2 5">
    <name type="scientific">Ficus carica</name>
    <name type="common">Common fig</name>
    <dbReference type="NCBI Taxonomy" id="3494"/>
    <lineage>
        <taxon>Eukaryota</taxon>
        <taxon>Viridiplantae</taxon>
        <taxon>Streptophyta</taxon>
        <taxon>Embryophyta</taxon>
        <taxon>Tracheophyta</taxon>
        <taxon>Spermatophyta</taxon>
        <taxon>Magnoliopsida</taxon>
        <taxon>eudicotyledons</taxon>
        <taxon>Gunneridae</taxon>
        <taxon>Pentapetalae</taxon>
        <taxon>rosids</taxon>
        <taxon>fabids</taxon>
        <taxon>Rosales</taxon>
        <taxon>Moraceae</taxon>
        <taxon>Ficeae</taxon>
        <taxon>Ficus</taxon>
    </lineage>
</organism>
<evidence type="ECO:0000313" key="5">
    <source>
        <dbReference type="Proteomes" id="UP001187192"/>
    </source>
</evidence>
<dbReference type="EMBL" id="BTGU01000326">
    <property type="protein sequence ID" value="GMN66454.1"/>
    <property type="molecule type" value="Genomic_DNA"/>
</dbReference>
<dbReference type="EMBL" id="BTGU01000327">
    <property type="protein sequence ID" value="GMN66459.1"/>
    <property type="molecule type" value="Genomic_DNA"/>
</dbReference>
<proteinExistence type="predicted"/>
<sequence length="79" mass="8551">MMKGKVGVTEIRYRASGDVDLLALGSEPSCQCEESVLSCTRRGYCLASSEDRTIYIPCLPVPFVLHVVLPCMVQSGGRA</sequence>
<dbReference type="AlphaFoldDB" id="A0AA88J9S2"/>